<gene>
    <name evidence="2" type="ORF">Golob_024482</name>
</gene>
<dbReference type="Proteomes" id="UP000593572">
    <property type="component" value="Unassembled WGS sequence"/>
</dbReference>
<dbReference type="InterPro" id="IPR040256">
    <property type="entry name" value="At4g02000-like"/>
</dbReference>
<keyword evidence="3" id="KW-1185">Reference proteome</keyword>
<dbReference type="InterPro" id="IPR025836">
    <property type="entry name" value="Zn_knuckle_CX2CX4HX4C"/>
</dbReference>
<organism evidence="2 3">
    <name type="scientific">Gossypium lobatum</name>
    <dbReference type="NCBI Taxonomy" id="34289"/>
    <lineage>
        <taxon>Eukaryota</taxon>
        <taxon>Viridiplantae</taxon>
        <taxon>Streptophyta</taxon>
        <taxon>Embryophyta</taxon>
        <taxon>Tracheophyta</taxon>
        <taxon>Spermatophyta</taxon>
        <taxon>Magnoliopsida</taxon>
        <taxon>eudicotyledons</taxon>
        <taxon>Gunneridae</taxon>
        <taxon>Pentapetalae</taxon>
        <taxon>rosids</taxon>
        <taxon>malvids</taxon>
        <taxon>Malvales</taxon>
        <taxon>Malvaceae</taxon>
        <taxon>Malvoideae</taxon>
        <taxon>Gossypium</taxon>
    </lineage>
</organism>
<dbReference type="EMBL" id="JABEZX010269494">
    <property type="protein sequence ID" value="MBA0575768.1"/>
    <property type="molecule type" value="Genomic_DNA"/>
</dbReference>
<comment type="caution">
    <text evidence="2">The sequence shown here is derived from an EMBL/GenBank/DDBJ whole genome shotgun (WGS) entry which is preliminary data.</text>
</comment>
<evidence type="ECO:0000259" key="1">
    <source>
        <dbReference type="Pfam" id="PF14392"/>
    </source>
</evidence>
<accession>A0A7J8NFJ5</accession>
<dbReference type="AlphaFoldDB" id="A0A7J8NFJ5"/>
<dbReference type="Pfam" id="PF14392">
    <property type="entry name" value="zf-CCHC_4"/>
    <property type="match status" value="1"/>
</dbReference>
<dbReference type="PANTHER" id="PTHR31286">
    <property type="entry name" value="GLYCINE-RICH CELL WALL STRUCTURAL PROTEIN 1.8-LIKE"/>
    <property type="match status" value="1"/>
</dbReference>
<dbReference type="PANTHER" id="PTHR31286:SF153">
    <property type="entry name" value="DUF4283 DOMAIN PROTEIN"/>
    <property type="match status" value="1"/>
</dbReference>
<name>A0A7J8NFJ5_9ROSI</name>
<evidence type="ECO:0000313" key="3">
    <source>
        <dbReference type="Proteomes" id="UP000593572"/>
    </source>
</evidence>
<protein>
    <recommendedName>
        <fullName evidence="1">Zinc knuckle CX2CX4HX4C domain-containing protein</fullName>
    </recommendedName>
</protein>
<proteinExistence type="predicted"/>
<evidence type="ECO:0000313" key="2">
    <source>
        <dbReference type="EMBL" id="MBA0575768.1"/>
    </source>
</evidence>
<reference evidence="2 3" key="1">
    <citation type="journal article" date="2019" name="Genome Biol. Evol.">
        <title>Insights into the evolution of the New World diploid cottons (Gossypium, subgenus Houzingenia) based on genome sequencing.</title>
        <authorList>
            <person name="Grover C.E."/>
            <person name="Arick M.A. 2nd"/>
            <person name="Thrash A."/>
            <person name="Conover J.L."/>
            <person name="Sanders W.S."/>
            <person name="Peterson D.G."/>
            <person name="Frelichowski J.E."/>
            <person name="Scheffler J.A."/>
            <person name="Scheffler B.E."/>
            <person name="Wendel J.F."/>
        </authorList>
    </citation>
    <scope>NUCLEOTIDE SEQUENCE [LARGE SCALE GENOMIC DNA]</scope>
    <source>
        <strain evidence="2">157</strain>
        <tissue evidence="2">Leaf</tissue>
    </source>
</reference>
<feature type="domain" description="Zinc knuckle CX2CX4HX4C" evidence="1">
    <location>
        <begin position="100"/>
        <end position="141"/>
    </location>
</feature>
<sequence>MEESLEALSLIGREEAAWQVDLEEISTEGVLDLSVINLDRFLEGSPWTFNNHLLFFHRLREGEDPMDFLGQFLEYDTKSMNKGYGGFMRIRVQIDVRNLFMRKKKLILSNKGCIYARFQYEKLSVFCFLCGRLRHFERFYPAKIVHGKTELEFEWDLSVKTIPKRAMVTFYIKWRPIWTEYGGKLDYDISGSENIDTNRDSIKEDWPIEIGKGKKCSCSFRFSSVSSEMDLGKTTDGHSYVHDFEISAGSAGQGSRMQ</sequence>